<dbReference type="InterPro" id="IPR025495">
    <property type="entry name" value="DUF4386"/>
</dbReference>
<accession>A0A444VPH6</accession>
<comment type="caution">
    <text evidence="2">The sequence shown here is derived from an EMBL/GenBank/DDBJ whole genome shotgun (WGS) entry which is preliminary data.</text>
</comment>
<evidence type="ECO:0000256" key="1">
    <source>
        <dbReference type="SAM" id="Phobius"/>
    </source>
</evidence>
<dbReference type="RefSeq" id="WP_242502036.1">
    <property type="nucleotide sequence ID" value="NZ_ML142907.1"/>
</dbReference>
<protein>
    <recommendedName>
        <fullName evidence="4">DUF4386 domain-containing protein</fullName>
    </recommendedName>
</protein>
<feature type="transmembrane region" description="Helical" evidence="1">
    <location>
        <begin position="148"/>
        <end position="172"/>
    </location>
</feature>
<keyword evidence="3" id="KW-1185">Reference proteome</keyword>
<gene>
    <name evidence="2" type="ORF">DN53_00425</name>
</gene>
<feature type="transmembrane region" description="Helical" evidence="1">
    <location>
        <begin position="69"/>
        <end position="89"/>
    </location>
</feature>
<proteinExistence type="predicted"/>
<dbReference type="AlphaFoldDB" id="A0A444VPH6"/>
<feature type="transmembrane region" description="Helical" evidence="1">
    <location>
        <begin position="209"/>
        <end position="231"/>
    </location>
</feature>
<evidence type="ECO:0000313" key="3">
    <source>
        <dbReference type="Proteomes" id="UP000290261"/>
    </source>
</evidence>
<sequence>MNTNSKQSMGLHKEQKQSIKTARITGVWYLLMAISGILGFMVFHSEIFVSGNPEQTLTNLVELKSTARIRLLLEFAIVISQALTAVWFYRLFKDNYEWEAWTLGIWGMVNALAIMISAISIASAIGVANSDIGAMEDKVLLIQVFQHIISNAWGIGGLFFGLWLFPMGYIVIKSKRMPVWLGRVIVLGGIGYLISTVIRYAGIDFSFNRFLILPATIGEFWMIGYLLIFGIRPINE</sequence>
<feature type="transmembrane region" description="Helical" evidence="1">
    <location>
        <begin position="26"/>
        <end position="49"/>
    </location>
</feature>
<name>A0A444VPH6_9FLAO</name>
<feature type="transmembrane region" description="Helical" evidence="1">
    <location>
        <begin position="101"/>
        <end position="128"/>
    </location>
</feature>
<keyword evidence="1" id="KW-1133">Transmembrane helix</keyword>
<reference evidence="2 3" key="1">
    <citation type="submission" date="2014-04" db="EMBL/GenBank/DDBJ databases">
        <title>Whole genome of Muricauda olearia.</title>
        <authorList>
            <person name="Zhang X.-H."/>
            <person name="Tang K."/>
        </authorList>
    </citation>
    <scope>NUCLEOTIDE SEQUENCE [LARGE SCALE GENOMIC DNA]</scope>
    <source>
        <strain evidence="2 3">Th120</strain>
    </source>
</reference>
<keyword evidence="1" id="KW-0812">Transmembrane</keyword>
<evidence type="ECO:0000313" key="2">
    <source>
        <dbReference type="EMBL" id="RYC52717.1"/>
    </source>
</evidence>
<feature type="transmembrane region" description="Helical" evidence="1">
    <location>
        <begin position="184"/>
        <end position="203"/>
    </location>
</feature>
<dbReference type="Proteomes" id="UP000290261">
    <property type="component" value="Unassembled WGS sequence"/>
</dbReference>
<dbReference type="EMBL" id="JJMP01000001">
    <property type="protein sequence ID" value="RYC52717.1"/>
    <property type="molecule type" value="Genomic_DNA"/>
</dbReference>
<organism evidence="2 3">
    <name type="scientific">Flagellimonas olearia</name>
    <dbReference type="NCBI Taxonomy" id="552546"/>
    <lineage>
        <taxon>Bacteria</taxon>
        <taxon>Pseudomonadati</taxon>
        <taxon>Bacteroidota</taxon>
        <taxon>Flavobacteriia</taxon>
        <taxon>Flavobacteriales</taxon>
        <taxon>Flavobacteriaceae</taxon>
        <taxon>Flagellimonas</taxon>
    </lineage>
</organism>
<dbReference type="Pfam" id="PF14329">
    <property type="entry name" value="DUF4386"/>
    <property type="match status" value="1"/>
</dbReference>
<evidence type="ECO:0008006" key="4">
    <source>
        <dbReference type="Google" id="ProtNLM"/>
    </source>
</evidence>
<keyword evidence="1" id="KW-0472">Membrane</keyword>